<dbReference type="EMBL" id="KB096324">
    <property type="protein sequence ID" value="ESO06159.1"/>
    <property type="molecule type" value="Genomic_DNA"/>
</dbReference>
<dbReference type="HOGENOM" id="CLU_096921_1_0_1"/>
<dbReference type="InterPro" id="IPR010849">
    <property type="entry name" value="Gonadal"/>
</dbReference>
<dbReference type="OrthoDB" id="21617at2759"/>
<dbReference type="EnsemblMetazoa" id="HelroT64765">
    <property type="protein sequence ID" value="HelroP64765"/>
    <property type="gene ID" value="HelroG64765"/>
</dbReference>
<evidence type="ECO:0000313" key="4">
    <source>
        <dbReference type="Proteomes" id="UP000015101"/>
    </source>
</evidence>
<reference evidence="2 4" key="2">
    <citation type="journal article" date="2013" name="Nature">
        <title>Insights into bilaterian evolution from three spiralian genomes.</title>
        <authorList>
            <person name="Simakov O."/>
            <person name="Marletaz F."/>
            <person name="Cho S.J."/>
            <person name="Edsinger-Gonzales E."/>
            <person name="Havlak P."/>
            <person name="Hellsten U."/>
            <person name="Kuo D.H."/>
            <person name="Larsson T."/>
            <person name="Lv J."/>
            <person name="Arendt D."/>
            <person name="Savage R."/>
            <person name="Osoegawa K."/>
            <person name="de Jong P."/>
            <person name="Grimwood J."/>
            <person name="Chapman J.A."/>
            <person name="Shapiro H."/>
            <person name="Aerts A."/>
            <person name="Otillar R.P."/>
            <person name="Terry A.Y."/>
            <person name="Boore J.L."/>
            <person name="Grigoriev I.V."/>
            <person name="Lindberg D.R."/>
            <person name="Seaver E.C."/>
            <person name="Weisblat D.A."/>
            <person name="Putnam N.H."/>
            <person name="Rokhsar D.S."/>
        </authorList>
    </citation>
    <scope>NUCLEOTIDE SEQUENCE</scope>
</reference>
<organism evidence="3 4">
    <name type="scientific">Helobdella robusta</name>
    <name type="common">Californian leech</name>
    <dbReference type="NCBI Taxonomy" id="6412"/>
    <lineage>
        <taxon>Eukaryota</taxon>
        <taxon>Metazoa</taxon>
        <taxon>Spiralia</taxon>
        <taxon>Lophotrochozoa</taxon>
        <taxon>Annelida</taxon>
        <taxon>Clitellata</taxon>
        <taxon>Hirudinea</taxon>
        <taxon>Rhynchobdellida</taxon>
        <taxon>Glossiphoniidae</taxon>
        <taxon>Helobdella</taxon>
    </lineage>
</organism>
<dbReference type="Proteomes" id="UP000015101">
    <property type="component" value="Unassembled WGS sequence"/>
</dbReference>
<dbReference type="STRING" id="6412.T1FXY7"/>
<name>T1FXY7_HELRO</name>
<gene>
    <name evidence="3" type="primary">20213685</name>
    <name evidence="2" type="ORF">HELRODRAFT_64765</name>
</gene>
<dbReference type="PANTHER" id="PTHR13054:SF2">
    <property type="entry name" value="PROTEIN DGCR6"/>
    <property type="match status" value="1"/>
</dbReference>
<evidence type="ECO:0000313" key="3">
    <source>
        <dbReference type="EnsemblMetazoa" id="HelroP64765"/>
    </source>
</evidence>
<protein>
    <submittedName>
        <fullName evidence="2 3">Uncharacterized protein</fullName>
    </submittedName>
</protein>
<dbReference type="eggNOG" id="KOG4810">
    <property type="taxonomic scope" value="Eukaryota"/>
</dbReference>
<dbReference type="EMBL" id="AMQM01000566">
    <property type="status" value="NOT_ANNOTATED_CDS"/>
    <property type="molecule type" value="Genomic_DNA"/>
</dbReference>
<dbReference type="CTD" id="20213685"/>
<evidence type="ECO:0000256" key="1">
    <source>
        <dbReference type="ARBA" id="ARBA00005939"/>
    </source>
</evidence>
<dbReference type="Pfam" id="PF07324">
    <property type="entry name" value="DGCR6"/>
    <property type="match status" value="1"/>
</dbReference>
<accession>T1FXY7</accession>
<dbReference type="FunCoup" id="T1FXY7">
    <property type="interactions" value="73"/>
</dbReference>
<proteinExistence type="inferred from homology"/>
<keyword evidence="4" id="KW-1185">Reference proteome</keyword>
<sequence>MYAYGNGMESKEELQNRHYCYLNHLQEMAKDLPRKYQQRLPYNVLSDLAKVLLDSQLFEIVAGLKEVQQLEERNLSNQRLNLTKEQKTSKESLKKKHRDLLQDNVHKPHELPYIQARCQKEMQEFEENCAKELKKMDTYIIKTLDQKIIDQQSMLEKAGIPGFVVTVVPIEIQLQMYLLEFIFRLKQVECPA</sequence>
<dbReference type="GeneID" id="20213685"/>
<reference evidence="4" key="1">
    <citation type="submission" date="2012-12" db="EMBL/GenBank/DDBJ databases">
        <authorList>
            <person name="Hellsten U."/>
            <person name="Grimwood J."/>
            <person name="Chapman J.A."/>
            <person name="Shapiro H."/>
            <person name="Aerts A."/>
            <person name="Otillar R.P."/>
            <person name="Terry A.Y."/>
            <person name="Boore J.L."/>
            <person name="Simakov O."/>
            <person name="Marletaz F."/>
            <person name="Cho S.-J."/>
            <person name="Edsinger-Gonzales E."/>
            <person name="Havlak P."/>
            <person name="Kuo D.-H."/>
            <person name="Larsson T."/>
            <person name="Lv J."/>
            <person name="Arendt D."/>
            <person name="Savage R."/>
            <person name="Osoegawa K."/>
            <person name="de Jong P."/>
            <person name="Lindberg D.R."/>
            <person name="Seaver E.C."/>
            <person name="Weisblat D.A."/>
            <person name="Putnam N.H."/>
            <person name="Grigoriev I.V."/>
            <person name="Rokhsar D.S."/>
        </authorList>
    </citation>
    <scope>NUCLEOTIDE SEQUENCE</scope>
</reference>
<reference evidence="3" key="3">
    <citation type="submission" date="2015-06" db="UniProtKB">
        <authorList>
            <consortium name="EnsemblMetazoa"/>
        </authorList>
    </citation>
    <scope>IDENTIFICATION</scope>
</reference>
<dbReference type="RefSeq" id="XP_009015527.1">
    <property type="nucleotide sequence ID" value="XM_009017279.1"/>
</dbReference>
<dbReference type="PANTHER" id="PTHR13054">
    <property type="entry name" value="DIGEORGE SYNDROME CRITICAL REGION 6 DGCR6 FAMILY MEMBER"/>
    <property type="match status" value="1"/>
</dbReference>
<dbReference type="InParanoid" id="T1FXY7"/>
<dbReference type="KEGG" id="hro:HELRODRAFT_64765"/>
<dbReference type="OMA" id="CVLNESI"/>
<dbReference type="AlphaFoldDB" id="T1FXY7"/>
<comment type="similarity">
    <text evidence="1">Belongs to the gonadal family.</text>
</comment>
<evidence type="ECO:0000313" key="2">
    <source>
        <dbReference type="EMBL" id="ESO06159.1"/>
    </source>
</evidence>